<sequence>MKSTVRTAKQAFWIDAGHGGTQEHYGEQLRRWRHAFAATGGEPGASGVTLDPLHFALAAWEVATRPVADSPYVRTHPRVLDATCHRAEDGRDPLAVVELAAPPPVPLPDGWSSWRHVGEQPYAAGPEGSPTVLSTLELRIPLSGDRLPTPTRPRAEGLPNLDDAQASLEAFVAELNTAVTPFLRELDGVEGVPETDGATMVQWLRTQIEADKATAEAAGAGPWRYLTTSGAAPGPVRQGTGGARRLEFGGRRTVTRVGFHDDDLLHPVEAIHIALHDPADVIARCGAELALLNEHTPALSAARDAGAPCPQCGEGAGSPCQTLRHLAYGYRLRLGWRPEWSPAR</sequence>
<dbReference type="RefSeq" id="WP_189649599.1">
    <property type="nucleotide sequence ID" value="NZ_BMRC01000010.1"/>
</dbReference>
<reference evidence="1 2" key="1">
    <citation type="submission" date="2024-09" db="EMBL/GenBank/DDBJ databases">
        <authorList>
            <person name="Sun Q."/>
            <person name="Mori K."/>
        </authorList>
    </citation>
    <scope>NUCLEOTIDE SEQUENCE [LARGE SCALE GENOMIC DNA]</scope>
    <source>
        <strain evidence="1 2">CCM 3426</strain>
    </source>
</reference>
<evidence type="ECO:0000313" key="2">
    <source>
        <dbReference type="Proteomes" id="UP001589647"/>
    </source>
</evidence>
<dbReference type="InterPro" id="IPR046193">
    <property type="entry name" value="DUF6221"/>
</dbReference>
<name>A0ABV5IPA1_9ACTN</name>
<organism evidence="1 2">
    <name type="scientific">Nonomuraea spiralis</name>
    <dbReference type="NCBI Taxonomy" id="46182"/>
    <lineage>
        <taxon>Bacteria</taxon>
        <taxon>Bacillati</taxon>
        <taxon>Actinomycetota</taxon>
        <taxon>Actinomycetes</taxon>
        <taxon>Streptosporangiales</taxon>
        <taxon>Streptosporangiaceae</taxon>
        <taxon>Nonomuraea</taxon>
    </lineage>
</organism>
<gene>
    <name evidence="1" type="ORF">ACFFV7_30650</name>
</gene>
<keyword evidence="2" id="KW-1185">Reference proteome</keyword>
<dbReference type="EMBL" id="JBHMEI010000030">
    <property type="protein sequence ID" value="MFB9205589.1"/>
    <property type="molecule type" value="Genomic_DNA"/>
</dbReference>
<protein>
    <submittedName>
        <fullName evidence="1">DUF6221 family protein</fullName>
    </submittedName>
</protein>
<dbReference type="Proteomes" id="UP001589647">
    <property type="component" value="Unassembled WGS sequence"/>
</dbReference>
<dbReference type="Pfam" id="PF19730">
    <property type="entry name" value="DUF6221"/>
    <property type="match status" value="1"/>
</dbReference>
<accession>A0ABV5IPA1</accession>
<comment type="caution">
    <text evidence="1">The sequence shown here is derived from an EMBL/GenBank/DDBJ whole genome shotgun (WGS) entry which is preliminary data.</text>
</comment>
<evidence type="ECO:0000313" key="1">
    <source>
        <dbReference type="EMBL" id="MFB9205589.1"/>
    </source>
</evidence>
<proteinExistence type="predicted"/>